<dbReference type="InterPro" id="IPR002048">
    <property type="entry name" value="EF_hand_dom"/>
</dbReference>
<dbReference type="PANTHER" id="PTHR34524:SF6">
    <property type="entry name" value="CALCYPHOSINE LIKE"/>
    <property type="match status" value="1"/>
</dbReference>
<dbReference type="Proteomes" id="UP001152797">
    <property type="component" value="Unassembled WGS sequence"/>
</dbReference>
<feature type="region of interest" description="Disordered" evidence="5">
    <location>
        <begin position="1"/>
        <end position="27"/>
    </location>
</feature>
<evidence type="ECO:0000256" key="5">
    <source>
        <dbReference type="SAM" id="MobiDB-lite"/>
    </source>
</evidence>
<gene>
    <name evidence="7" type="ORF">C1SCF055_LOCUS39122</name>
</gene>
<reference evidence="7" key="1">
    <citation type="submission" date="2022-10" db="EMBL/GenBank/DDBJ databases">
        <authorList>
            <person name="Chen Y."/>
            <person name="Dougan E. K."/>
            <person name="Chan C."/>
            <person name="Rhodes N."/>
            <person name="Thang M."/>
        </authorList>
    </citation>
    <scope>NUCLEOTIDE SEQUENCE</scope>
</reference>
<comment type="caution">
    <text evidence="7">The sequence shown here is derived from an EMBL/GenBank/DDBJ whole genome shotgun (WGS) entry which is preliminary data.</text>
</comment>
<dbReference type="AlphaFoldDB" id="A0A9P1DRJ6"/>
<protein>
    <submittedName>
        <fullName evidence="9">EF-hand domain-containing protein</fullName>
    </submittedName>
</protein>
<evidence type="ECO:0000259" key="6">
    <source>
        <dbReference type="PROSITE" id="PS50222"/>
    </source>
</evidence>
<evidence type="ECO:0000313" key="9">
    <source>
        <dbReference type="EMBL" id="CAL4801519.1"/>
    </source>
</evidence>
<dbReference type="GO" id="GO:0005509">
    <property type="term" value="F:calcium ion binding"/>
    <property type="evidence" value="ECO:0007669"/>
    <property type="project" value="InterPro"/>
</dbReference>
<dbReference type="SUPFAM" id="SSF47473">
    <property type="entry name" value="EF-hand"/>
    <property type="match status" value="2"/>
</dbReference>
<dbReference type="SMART" id="SM00054">
    <property type="entry name" value="EFh"/>
    <property type="match status" value="6"/>
</dbReference>
<accession>A0A9P1DRJ6</accession>
<evidence type="ECO:0000313" key="10">
    <source>
        <dbReference type="Proteomes" id="UP001152797"/>
    </source>
</evidence>
<dbReference type="Gene3D" id="1.10.238.10">
    <property type="entry name" value="EF-hand"/>
    <property type="match status" value="2"/>
</dbReference>
<feature type="coiled-coil region" evidence="4">
    <location>
        <begin position="337"/>
        <end position="374"/>
    </location>
</feature>
<dbReference type="PROSITE" id="PS00018">
    <property type="entry name" value="EF_HAND_1"/>
    <property type="match status" value="3"/>
</dbReference>
<feature type="domain" description="EF-hand" evidence="6">
    <location>
        <begin position="801"/>
        <end position="829"/>
    </location>
</feature>
<evidence type="ECO:0000313" key="7">
    <source>
        <dbReference type="EMBL" id="CAI4014207.1"/>
    </source>
</evidence>
<evidence type="ECO:0000256" key="1">
    <source>
        <dbReference type="ARBA" id="ARBA00022723"/>
    </source>
</evidence>
<organism evidence="7">
    <name type="scientific">Cladocopium goreaui</name>
    <dbReference type="NCBI Taxonomy" id="2562237"/>
    <lineage>
        <taxon>Eukaryota</taxon>
        <taxon>Sar</taxon>
        <taxon>Alveolata</taxon>
        <taxon>Dinophyceae</taxon>
        <taxon>Suessiales</taxon>
        <taxon>Symbiodiniaceae</taxon>
        <taxon>Cladocopium</taxon>
    </lineage>
</organism>
<keyword evidence="10" id="KW-1185">Reference proteome</keyword>
<dbReference type="InterPro" id="IPR011992">
    <property type="entry name" value="EF-hand-dom_pair"/>
</dbReference>
<keyword evidence="4" id="KW-0175">Coiled coil</keyword>
<feature type="region of interest" description="Disordered" evidence="5">
    <location>
        <begin position="58"/>
        <end position="77"/>
    </location>
</feature>
<dbReference type="EMBL" id="CAMXCT020006223">
    <property type="protein sequence ID" value="CAL1167582.1"/>
    <property type="molecule type" value="Genomic_DNA"/>
</dbReference>
<evidence type="ECO:0000313" key="8">
    <source>
        <dbReference type="EMBL" id="CAL1167582.1"/>
    </source>
</evidence>
<evidence type="ECO:0000256" key="3">
    <source>
        <dbReference type="ARBA" id="ARBA00022837"/>
    </source>
</evidence>
<name>A0A9P1DRJ6_9DINO</name>
<evidence type="ECO:0000256" key="4">
    <source>
        <dbReference type="SAM" id="Coils"/>
    </source>
</evidence>
<proteinExistence type="predicted"/>
<dbReference type="InterPro" id="IPR051581">
    <property type="entry name" value="Ca-bind"/>
</dbReference>
<dbReference type="InterPro" id="IPR018247">
    <property type="entry name" value="EF_Hand_1_Ca_BS"/>
</dbReference>
<keyword evidence="2" id="KW-0677">Repeat</keyword>
<dbReference type="Pfam" id="PF13833">
    <property type="entry name" value="EF-hand_8"/>
    <property type="match status" value="1"/>
</dbReference>
<reference evidence="8" key="2">
    <citation type="submission" date="2024-04" db="EMBL/GenBank/DDBJ databases">
        <authorList>
            <person name="Chen Y."/>
            <person name="Shah S."/>
            <person name="Dougan E. K."/>
            <person name="Thang M."/>
            <person name="Chan C."/>
        </authorList>
    </citation>
    <scope>NUCLEOTIDE SEQUENCE [LARGE SCALE GENOMIC DNA]</scope>
</reference>
<sequence length="1081" mass="121210">MSEAASTAPFAASSQSHPSKKGGWPEVPAFSATSPCFRSAALAVDAVGGEKWRLREGYVSEGPSESSVNVEDTEDESLQQALPGLERFYETMAAKAQIKPGAAGTSSSWVLSMARSYRRLSKDKRRRGRLKELLQPAGQGVLRSTSGGNLSCPEHLCWSSTDDSGYEAGYETDADESELSEWESGNVRQGHKRKLEALVNLTKQMSFSAERPNSQKNEENLALGEARQPPPKTLRALGTRPVGLRLSLPNGSDSVAHVPESKNGTVASPDHIYDPHVSGPMPALAQSEQSFPSTLPPADYQLPSQARSVVMAPNVSYYDATSVTVNSTQLAVQSWMAPEARESIRDARDNAMEARRKSQQLEEANLELKRVKERRDLVFTLAERGGGLLLRGWRRELDPDGSMDVTVKELDWHLRRLGLGDFSAKTIIGNKMDEMLTLEELCPTDGELVSRIRDWIKDEFGSPAALWTVIDSKQLGNLDREGWITACISNGFQGTAQELSYLFDFIDIDESGQVNKEEILFLETDCEARDKAIFEEKMKSRGQVQRLWASVYWSELHKDLSPLHRMAPRPWMAKSFESLPPLVIVRRQRRLREVRSRQRVAKSVFLKGLIHKFGSCARAWRRGIDPNGHFYIDKLILRHFCRTQELDKEVHLQSLWTTLDTDKDGRVGLQDVAPLGAVALASFRAWCRRLRGSCRGIWNLPCLVEARAMPQKDGSVQLMSDRKILVRKFADCLKVLGWQGGGDQAEMLSALDYYNAGFISEADLYWLDTWEPPLFLTAEASEEAWNEIRDSLLERFGTPLNAWRHLDVDGQNEVSWAEFVAGCRRIRYKGDTGAAWRFIDNDASGYISMEEFSPEHYNVLMSFKEWASGLYGSVGNAFKNFDKEGDGALTLSILRRACQKGKWSGDPQLLFDSVGPSGPVRDNKLKQITVDDVSFLDLWPDREDRDQDDQGVEGVEAEADELIAEEPKQGAQAAQAAQATAEDTKALKLTPTVFERLYAPAPVKRCASAPTLKKEEVRKSEQKAKQVQRTYHYNHCHTQLKARQRQPKTAKGKLPWLEKLYRISHEPIPATDAQTRHNPVH</sequence>
<evidence type="ECO:0000256" key="2">
    <source>
        <dbReference type="ARBA" id="ARBA00022737"/>
    </source>
</evidence>
<dbReference type="EMBL" id="CAMXCT010006223">
    <property type="protein sequence ID" value="CAI4014207.1"/>
    <property type="molecule type" value="Genomic_DNA"/>
</dbReference>
<dbReference type="OrthoDB" id="409465at2759"/>
<keyword evidence="3" id="KW-0106">Calcium</keyword>
<dbReference type="PROSITE" id="PS50222">
    <property type="entry name" value="EF_HAND_2"/>
    <property type="match status" value="1"/>
</dbReference>
<dbReference type="PANTHER" id="PTHR34524">
    <property type="entry name" value="CALCYPHOSIN"/>
    <property type="match status" value="1"/>
</dbReference>
<dbReference type="EMBL" id="CAMXCT030006223">
    <property type="protein sequence ID" value="CAL4801519.1"/>
    <property type="molecule type" value="Genomic_DNA"/>
</dbReference>
<keyword evidence="1" id="KW-0479">Metal-binding</keyword>